<dbReference type="Proteomes" id="UP000197003">
    <property type="component" value="Chromosome"/>
</dbReference>
<name>A0A1Z3N8X1_BDEBC</name>
<protein>
    <recommendedName>
        <fullName evidence="3">DNA-binding domain-containing protein</fullName>
    </recommendedName>
</protein>
<proteinExistence type="predicted"/>
<dbReference type="RefSeq" id="WP_088565378.1">
    <property type="nucleotide sequence ID" value="NZ_CP020946.1"/>
</dbReference>
<dbReference type="InterPro" id="IPR044922">
    <property type="entry name" value="DUF2063_N_sf"/>
</dbReference>
<evidence type="ECO:0000313" key="1">
    <source>
        <dbReference type="EMBL" id="ASD63871.1"/>
    </source>
</evidence>
<evidence type="ECO:0000313" key="2">
    <source>
        <dbReference type="Proteomes" id="UP000197003"/>
    </source>
</evidence>
<dbReference type="OrthoDB" id="5291432at2"/>
<accession>A0A1Z3N8X1</accession>
<dbReference type="Gene3D" id="1.10.150.690">
    <property type="entry name" value="DUF2063"/>
    <property type="match status" value="1"/>
</dbReference>
<organism evidence="1 2">
    <name type="scientific">Bdellovibrio bacteriovorus</name>
    <dbReference type="NCBI Taxonomy" id="959"/>
    <lineage>
        <taxon>Bacteria</taxon>
        <taxon>Pseudomonadati</taxon>
        <taxon>Bdellovibrionota</taxon>
        <taxon>Bdellovibrionia</taxon>
        <taxon>Bdellovibrionales</taxon>
        <taxon>Pseudobdellovibrionaceae</taxon>
        <taxon>Bdellovibrio</taxon>
    </lineage>
</organism>
<reference evidence="1 2" key="1">
    <citation type="submission" date="2017-04" db="EMBL/GenBank/DDBJ databases">
        <title>Whole genome sequence of Bdellovibrio bacteriovorus strain SSB218315.</title>
        <authorList>
            <person name="Oyedara O."/>
            <person name="Rodriguez-Perez M.A."/>
        </authorList>
    </citation>
    <scope>NUCLEOTIDE SEQUENCE [LARGE SCALE GENOMIC DNA]</scope>
    <source>
        <strain evidence="1 2">SSB218315</strain>
    </source>
</reference>
<gene>
    <name evidence="1" type="ORF">B9G79_09975</name>
</gene>
<evidence type="ECO:0008006" key="3">
    <source>
        <dbReference type="Google" id="ProtNLM"/>
    </source>
</evidence>
<dbReference type="AlphaFoldDB" id="A0A1Z3N8X1"/>
<sequence>MSDTTRTPQLVFPWNGVLPDADAIALRDIDIVGVGAFRRHQLEILSKNKNLIVQTHGMQIPEQVSSIYQAELLRTLEWLRPFRVEEGERLNLRAEQERLFESLFPRTRKHLGVAANRLRDEYLENMEWSSWLLQDHWRYFVGYLRQKFPGQADILELAHWEWVQAWIEVQPFDGDSSEEPGVLSLNPSLQVVILSRDNLVLNRDKGMYAFVYSGAKNTVVERPLDVVDSLFIDLLQEDRKYSKKQLLEMAAISLKATPQPSSETLEKKFLSLVSEDIIKGVPA</sequence>
<dbReference type="EMBL" id="CP020946">
    <property type="protein sequence ID" value="ASD63871.1"/>
    <property type="molecule type" value="Genomic_DNA"/>
</dbReference>